<dbReference type="SUPFAM" id="SSF50692">
    <property type="entry name" value="ADC-like"/>
    <property type="match status" value="1"/>
</dbReference>
<dbReference type="Pfam" id="PF04324">
    <property type="entry name" value="Fer2_BFD"/>
    <property type="match status" value="1"/>
</dbReference>
<dbReference type="Gene3D" id="2.20.25.90">
    <property type="entry name" value="ADC-like domains"/>
    <property type="match status" value="1"/>
</dbReference>
<keyword evidence="9" id="KW-0411">Iron-sulfur</keyword>
<dbReference type="Gene3D" id="3.40.228.10">
    <property type="entry name" value="Dimethylsulfoxide Reductase, domain 2"/>
    <property type="match status" value="1"/>
</dbReference>
<dbReference type="PROSITE" id="PS00551">
    <property type="entry name" value="MOLYBDOPTERIN_PROK_1"/>
    <property type="match status" value="1"/>
</dbReference>
<dbReference type="CDD" id="cd02791">
    <property type="entry name" value="MopB_CT_Nitrate-R-NapA-like"/>
    <property type="match status" value="1"/>
</dbReference>
<dbReference type="CDD" id="cd02754">
    <property type="entry name" value="MopB_Nitrate-R-NapA-like"/>
    <property type="match status" value="1"/>
</dbReference>
<dbReference type="InterPro" id="IPR041854">
    <property type="entry name" value="BFD-like_2Fe2S-bd_dom_sf"/>
</dbReference>
<dbReference type="Pfam" id="PF01568">
    <property type="entry name" value="Molydop_binding"/>
    <property type="match status" value="1"/>
</dbReference>
<keyword evidence="5" id="KW-0500">Molybdenum</keyword>
<dbReference type="PROSITE" id="PS51669">
    <property type="entry name" value="4FE4S_MOW_BIS_MGD"/>
    <property type="match status" value="1"/>
</dbReference>
<dbReference type="Gene3D" id="1.10.10.1100">
    <property type="entry name" value="BFD-like [2Fe-2S]-binding domain"/>
    <property type="match status" value="1"/>
</dbReference>
<comment type="similarity">
    <text evidence="3">Belongs to the prokaryotic molybdopterin-containing oxidoreductase family. NasA/NapA/NarB subfamily.</text>
</comment>
<evidence type="ECO:0000256" key="2">
    <source>
        <dbReference type="ARBA" id="ARBA00001966"/>
    </source>
</evidence>
<keyword evidence="10" id="KW-0534">Nitrate assimilation</keyword>
<comment type="cofactor">
    <cofactor evidence="2">
        <name>[4Fe-4S] cluster</name>
        <dbReference type="ChEBI" id="CHEBI:49883"/>
    </cofactor>
</comment>
<dbReference type="GO" id="GO:1990204">
    <property type="term" value="C:oxidoreductase complex"/>
    <property type="evidence" value="ECO:0007669"/>
    <property type="project" value="UniProtKB-ARBA"/>
</dbReference>
<evidence type="ECO:0000313" key="13">
    <source>
        <dbReference type="Proteomes" id="UP001169823"/>
    </source>
</evidence>
<dbReference type="GO" id="GO:0051539">
    <property type="term" value="F:4 iron, 4 sulfur cluster binding"/>
    <property type="evidence" value="ECO:0007669"/>
    <property type="project" value="UniProtKB-KW"/>
</dbReference>
<organism evidence="12 13">
    <name type="scientific">Celeribacter halophilus</name>
    <dbReference type="NCBI Taxonomy" id="576117"/>
    <lineage>
        <taxon>Bacteria</taxon>
        <taxon>Pseudomonadati</taxon>
        <taxon>Pseudomonadota</taxon>
        <taxon>Alphaproteobacteria</taxon>
        <taxon>Rhodobacterales</taxon>
        <taxon>Roseobacteraceae</taxon>
        <taxon>Celeribacter</taxon>
    </lineage>
</organism>
<evidence type="ECO:0000256" key="5">
    <source>
        <dbReference type="ARBA" id="ARBA00022505"/>
    </source>
</evidence>
<dbReference type="SUPFAM" id="SSF53706">
    <property type="entry name" value="Formate dehydrogenase/DMSO reductase, domains 1-3"/>
    <property type="match status" value="1"/>
</dbReference>
<dbReference type="GO" id="GO:0046872">
    <property type="term" value="F:metal ion binding"/>
    <property type="evidence" value="ECO:0007669"/>
    <property type="project" value="UniProtKB-KW"/>
</dbReference>
<dbReference type="InterPro" id="IPR050123">
    <property type="entry name" value="Prok_molybdopt-oxidoreductase"/>
</dbReference>
<protein>
    <submittedName>
        <fullName evidence="12">Molybdopterin-dependent oxidoreductase</fullName>
    </submittedName>
</protein>
<dbReference type="GO" id="GO:0043546">
    <property type="term" value="F:molybdopterin cofactor binding"/>
    <property type="evidence" value="ECO:0007669"/>
    <property type="project" value="InterPro"/>
</dbReference>
<reference evidence="12" key="1">
    <citation type="submission" date="2023-07" db="EMBL/GenBank/DDBJ databases">
        <title>Genome content predicts the carbon catabolic preferences of heterotrophic bacteria.</title>
        <authorList>
            <person name="Gralka M."/>
        </authorList>
    </citation>
    <scope>NUCLEOTIDE SEQUENCE</scope>
    <source>
        <strain evidence="12">I2M02</strain>
    </source>
</reference>
<comment type="caution">
    <text evidence="12">The sequence shown here is derived from an EMBL/GenBank/DDBJ whole genome shotgun (WGS) entry which is preliminary data.</text>
</comment>
<evidence type="ECO:0000313" key="12">
    <source>
        <dbReference type="EMBL" id="MDO6457995.1"/>
    </source>
</evidence>
<dbReference type="Gene3D" id="2.40.40.20">
    <property type="match status" value="1"/>
</dbReference>
<dbReference type="Pfam" id="PF04879">
    <property type="entry name" value="Molybdop_Fe4S4"/>
    <property type="match status" value="1"/>
</dbReference>
<keyword evidence="8" id="KW-0408">Iron</keyword>
<proteinExistence type="inferred from homology"/>
<dbReference type="Pfam" id="PF00384">
    <property type="entry name" value="Molybdopterin"/>
    <property type="match status" value="1"/>
</dbReference>
<accession>A0AAW7XZH4</accession>
<dbReference type="InterPro" id="IPR006656">
    <property type="entry name" value="Mopterin_OxRdtase"/>
</dbReference>
<dbReference type="EMBL" id="JAUOPJ010000010">
    <property type="protein sequence ID" value="MDO6457995.1"/>
    <property type="molecule type" value="Genomic_DNA"/>
</dbReference>
<dbReference type="Proteomes" id="UP001169823">
    <property type="component" value="Unassembled WGS sequence"/>
</dbReference>
<dbReference type="RefSeq" id="WP_303480461.1">
    <property type="nucleotide sequence ID" value="NZ_JAUOPJ010000010.1"/>
</dbReference>
<evidence type="ECO:0000256" key="1">
    <source>
        <dbReference type="ARBA" id="ARBA00001942"/>
    </source>
</evidence>
<dbReference type="GO" id="GO:0045333">
    <property type="term" value="P:cellular respiration"/>
    <property type="evidence" value="ECO:0007669"/>
    <property type="project" value="UniProtKB-ARBA"/>
</dbReference>
<dbReference type="PANTHER" id="PTHR43105">
    <property type="entry name" value="RESPIRATORY NITRATE REDUCTASE"/>
    <property type="match status" value="1"/>
</dbReference>
<evidence type="ECO:0000256" key="6">
    <source>
        <dbReference type="ARBA" id="ARBA00022723"/>
    </source>
</evidence>
<evidence type="ECO:0000256" key="10">
    <source>
        <dbReference type="ARBA" id="ARBA00023063"/>
    </source>
</evidence>
<feature type="domain" description="4Fe-4S Mo/W bis-MGD-type" evidence="11">
    <location>
        <begin position="1"/>
        <end position="53"/>
    </location>
</feature>
<evidence type="ECO:0000256" key="3">
    <source>
        <dbReference type="ARBA" id="ARBA00008747"/>
    </source>
</evidence>
<keyword evidence="4" id="KW-0004">4Fe-4S</keyword>
<keyword evidence="7" id="KW-0560">Oxidoreductase</keyword>
<evidence type="ECO:0000259" key="11">
    <source>
        <dbReference type="PROSITE" id="PS51669"/>
    </source>
</evidence>
<dbReference type="GO" id="GO:0016491">
    <property type="term" value="F:oxidoreductase activity"/>
    <property type="evidence" value="ECO:0007669"/>
    <property type="project" value="UniProtKB-KW"/>
</dbReference>
<dbReference type="InterPro" id="IPR006657">
    <property type="entry name" value="MoPterin_dinucl-bd_dom"/>
</dbReference>
<evidence type="ECO:0000256" key="4">
    <source>
        <dbReference type="ARBA" id="ARBA00022485"/>
    </source>
</evidence>
<dbReference type="InterPro" id="IPR009010">
    <property type="entry name" value="Asp_de-COase-like_dom_sf"/>
</dbReference>
<comment type="cofactor">
    <cofactor evidence="1">
        <name>Mo-bis(molybdopterin guanine dinucleotide)</name>
        <dbReference type="ChEBI" id="CHEBI:60539"/>
    </cofactor>
</comment>
<name>A0AAW7XZH4_9RHOB</name>
<evidence type="ECO:0000256" key="7">
    <source>
        <dbReference type="ARBA" id="ARBA00023002"/>
    </source>
</evidence>
<dbReference type="Gene3D" id="3.40.50.740">
    <property type="match status" value="1"/>
</dbReference>
<keyword evidence="6" id="KW-0479">Metal-binding</keyword>
<dbReference type="SMART" id="SM00926">
    <property type="entry name" value="Molybdop_Fe4S4"/>
    <property type="match status" value="1"/>
</dbReference>
<dbReference type="AlphaFoldDB" id="A0AAW7XZH4"/>
<dbReference type="InterPro" id="IPR006963">
    <property type="entry name" value="Mopterin_OxRdtase_4Fe-4S_dom"/>
</dbReference>
<dbReference type="PANTHER" id="PTHR43105:SF9">
    <property type="entry name" value="NADPH-FE(3+) OXIDOREDUCTASE SUBUNIT ALPHA"/>
    <property type="match status" value="1"/>
</dbReference>
<sequence>MTLTRTTCPYCGVGCGVLAGADGTIQGDPDHPANFGRLCSKGSALGETIDLDGRLLTPRIDGKDAGWDAALDRVAGAFQQSVRDYGPDSVAFYVSGQLLTEDYYVANKLMKGFIGSANIDTNSRLCMASSVAGHKRAFGADTVPGTYEDLEQADLIVLVGSNLAWCHPVLHQRIAAAKAARPDLRLVNIDPRETATSEMADMHLRIAPDGDVALFNGLLSHLVDVGAVDLDYVRKHVSGCFDAATSARLSDPADSGLSARELAAFYQLWANTKKVVTVYSQGVNQSACGTDKVNAILNCHLATGRIGKAGAGPFSVTGQPNAMGGREVGGLANMLANHLDIENADHRARVQAFWQSPTICKTAGLKAVDLFDACAAGKIKALWIMSTNPAVSMPDTNAVAAAIKNVPFVAVSDIMARTDTNDLADVLLPATGWGEKDGTVTNSERRISRQRAFLPPPGEARADWRIICDVADRMGWKDAFDYAGPADVFAEYVALSAAATDFGRDLDLSIFADADYANLIPTQWPRNDIRFFADGRFYHADGKAKMVPICAPAPQAGDTFTLNTGRNRDQWHTMTRTGKSAKLGSHLAEPYVEMHPDDACDIGVVSGDLVTAQSNQGKAILRVRITDRIRRRSMFAPMHWTAQRSVNGRTNALTSGLTDPISGQPALKSGRVTAHRFDAAWYGFAATAAPLELTGDYAAVARTPTGWQAEFAAVDTPDDWDHLVRHIFGSDRELTVALDAKNRTRRYALYDGKRLAGLFFASATPVVLSRSYAASLIGSDTPPLLALAGRAGGGQPDPGVTLCACMNVGVNTVRCAINDGADSVDKVGTVTCAGTSCGSCKPEIAALIAQTPTRLAGE</sequence>
<dbReference type="InterPro" id="IPR007419">
    <property type="entry name" value="BFD-like_2Fe2S-bd_dom"/>
</dbReference>
<evidence type="ECO:0000256" key="9">
    <source>
        <dbReference type="ARBA" id="ARBA00023014"/>
    </source>
</evidence>
<dbReference type="InterPro" id="IPR041957">
    <property type="entry name" value="CT_Nitrate-R-NapA-like"/>
</dbReference>
<dbReference type="GO" id="GO:0042128">
    <property type="term" value="P:nitrate assimilation"/>
    <property type="evidence" value="ECO:0007669"/>
    <property type="project" value="UniProtKB-KW"/>
</dbReference>
<evidence type="ECO:0000256" key="8">
    <source>
        <dbReference type="ARBA" id="ARBA00023004"/>
    </source>
</evidence>
<dbReference type="GO" id="GO:0016020">
    <property type="term" value="C:membrane"/>
    <property type="evidence" value="ECO:0007669"/>
    <property type="project" value="TreeGrafter"/>
</dbReference>
<dbReference type="InterPro" id="IPR027467">
    <property type="entry name" value="MopterinOxRdtase_cofactor_BS"/>
</dbReference>
<gene>
    <name evidence="12" type="ORF">Q4494_12975</name>
</gene>